<keyword evidence="2" id="KW-0604">Photosystem II</keyword>
<evidence type="ECO:0000259" key="3">
    <source>
        <dbReference type="Pfam" id="PF14870"/>
    </source>
</evidence>
<dbReference type="Gene3D" id="2.130.10.10">
    <property type="entry name" value="YVTN repeat-like/Quinoprotein amine dehydrogenase"/>
    <property type="match status" value="2"/>
</dbReference>
<keyword evidence="1" id="KW-0602">Photosynthesis</keyword>
<reference evidence="4" key="1">
    <citation type="submission" date="2024-06" db="EMBL/GenBank/DDBJ databases">
        <title>Sequencing and assembly of the genome of Dyadobacter sp. strain 676, a symbiont of Cyamopsis tetragonoloba.</title>
        <authorList>
            <person name="Guro P."/>
            <person name="Sazanova A."/>
            <person name="Kuznetsova I."/>
            <person name="Belimov A."/>
            <person name="Safronova V."/>
        </authorList>
    </citation>
    <scope>NUCLEOTIDE SEQUENCE</scope>
    <source>
        <strain evidence="4">676</strain>
    </source>
</reference>
<dbReference type="GO" id="GO:0009523">
    <property type="term" value="C:photosystem II"/>
    <property type="evidence" value="ECO:0007669"/>
    <property type="project" value="UniProtKB-KW"/>
</dbReference>
<evidence type="ECO:0000256" key="2">
    <source>
        <dbReference type="ARBA" id="ARBA00023276"/>
    </source>
</evidence>
<feature type="domain" description="Photosynthesis system II assembly factor Ycf48/Hcf136-like" evidence="3">
    <location>
        <begin position="23"/>
        <end position="84"/>
    </location>
</feature>
<name>A0AAU8FTW9_9BACT</name>
<sequence>MSRFPLNGLFVLLLAITLSLMTAESKAQWKIIDIKTKIHMRAVHAVTPTICWIGGTQGTVLKTVDGGHTWTTYKVAGADSLDFRDIHAFDKQVAVAMSAGESEKDKAKIYRTEDGGESWKLVYQTTQNGVFLDGIDFWDKNRGICLGDPTQGRLFILTTSDGGNSWQELPLDKRPVAEPGEACFAASGTSILVNGKGTVFIGTGGGKMARVFRSEDYGQTWNVSSTPLPAGPTAGIFGLRFWSKKNGIAVGGDYKKTTDSTQNVLLTNDGGITWTLSGMTRPAGLKEAVAIYHKTNATWNGDTQIRSDNYALVASGPSGNSVSPDRGKSWFLLGSEGFHSLSFAGNVGYGVGANGLIGKIEKISSSKKKKRKLVLVEQ</sequence>
<evidence type="ECO:0000256" key="1">
    <source>
        <dbReference type="ARBA" id="ARBA00022531"/>
    </source>
</evidence>
<accession>A0AAU8FTW9</accession>
<dbReference type="RefSeq" id="WP_353723097.1">
    <property type="nucleotide sequence ID" value="NZ_CP159289.1"/>
</dbReference>
<dbReference type="Pfam" id="PF14870">
    <property type="entry name" value="PSII_BNR"/>
    <property type="match status" value="1"/>
</dbReference>
<dbReference type="AlphaFoldDB" id="A0AAU8FTW9"/>
<protein>
    <submittedName>
        <fullName evidence="4">YCF48-related protein</fullName>
    </submittedName>
</protein>
<dbReference type="CDD" id="cd15482">
    <property type="entry name" value="Sialidase_non-viral"/>
    <property type="match status" value="1"/>
</dbReference>
<proteinExistence type="predicted"/>
<dbReference type="SUPFAM" id="SSF110296">
    <property type="entry name" value="Oligoxyloglucan reducing end-specific cellobiohydrolase"/>
    <property type="match status" value="1"/>
</dbReference>
<dbReference type="PANTHER" id="PTHR47199">
    <property type="entry name" value="PHOTOSYSTEM II STABILITY/ASSEMBLY FACTOR HCF136, CHLOROPLASTIC"/>
    <property type="match status" value="1"/>
</dbReference>
<dbReference type="InterPro" id="IPR028203">
    <property type="entry name" value="PSII_CF48-like_dom"/>
</dbReference>
<gene>
    <name evidence="4" type="ORF">ABV298_16295</name>
</gene>
<organism evidence="4">
    <name type="scientific">Dyadobacter sp. 676</name>
    <dbReference type="NCBI Taxonomy" id="3088362"/>
    <lineage>
        <taxon>Bacteria</taxon>
        <taxon>Pseudomonadati</taxon>
        <taxon>Bacteroidota</taxon>
        <taxon>Cytophagia</taxon>
        <taxon>Cytophagales</taxon>
        <taxon>Spirosomataceae</taxon>
        <taxon>Dyadobacter</taxon>
    </lineage>
</organism>
<evidence type="ECO:0000313" key="4">
    <source>
        <dbReference type="EMBL" id="XCH27858.1"/>
    </source>
</evidence>
<dbReference type="PANTHER" id="PTHR47199:SF2">
    <property type="entry name" value="PHOTOSYSTEM II STABILITY_ASSEMBLY FACTOR HCF136, CHLOROPLASTIC"/>
    <property type="match status" value="1"/>
</dbReference>
<dbReference type="GO" id="GO:0015979">
    <property type="term" value="P:photosynthesis"/>
    <property type="evidence" value="ECO:0007669"/>
    <property type="project" value="UniProtKB-KW"/>
</dbReference>
<dbReference type="EMBL" id="CP159289">
    <property type="protein sequence ID" value="XCH27858.1"/>
    <property type="molecule type" value="Genomic_DNA"/>
</dbReference>
<dbReference type="InterPro" id="IPR015943">
    <property type="entry name" value="WD40/YVTN_repeat-like_dom_sf"/>
</dbReference>